<dbReference type="InterPro" id="IPR013783">
    <property type="entry name" value="Ig-like_fold"/>
</dbReference>
<keyword evidence="5" id="KW-1185">Reference proteome</keyword>
<dbReference type="InterPro" id="IPR036770">
    <property type="entry name" value="Ankyrin_rpt-contain_sf"/>
</dbReference>
<dbReference type="InterPro" id="IPR050964">
    <property type="entry name" value="Striated_Muscle_Regulatory"/>
</dbReference>
<name>T0PT95_SAPDV</name>
<dbReference type="SUPFAM" id="SSF49265">
    <property type="entry name" value="Fibronectin type III"/>
    <property type="match status" value="3"/>
</dbReference>
<dbReference type="PROSITE" id="PS50088">
    <property type="entry name" value="ANK_REPEAT"/>
    <property type="match status" value="1"/>
</dbReference>
<dbReference type="Gene3D" id="1.25.40.20">
    <property type="entry name" value="Ankyrin repeat-containing domain"/>
    <property type="match status" value="1"/>
</dbReference>
<dbReference type="PANTHER" id="PTHR13817">
    <property type="entry name" value="TITIN"/>
    <property type="match status" value="1"/>
</dbReference>
<dbReference type="SMART" id="SM00060">
    <property type="entry name" value="FN3"/>
    <property type="match status" value="5"/>
</dbReference>
<organism evidence="4 5">
    <name type="scientific">Saprolegnia diclina (strain VS20)</name>
    <dbReference type="NCBI Taxonomy" id="1156394"/>
    <lineage>
        <taxon>Eukaryota</taxon>
        <taxon>Sar</taxon>
        <taxon>Stramenopiles</taxon>
        <taxon>Oomycota</taxon>
        <taxon>Saprolegniomycetes</taxon>
        <taxon>Saprolegniales</taxon>
        <taxon>Saprolegniaceae</taxon>
        <taxon>Saprolegnia</taxon>
    </lineage>
</organism>
<evidence type="ECO:0000256" key="1">
    <source>
        <dbReference type="ARBA" id="ARBA00022737"/>
    </source>
</evidence>
<feature type="domain" description="Fibronectin type-III" evidence="3">
    <location>
        <begin position="410"/>
        <end position="502"/>
    </location>
</feature>
<dbReference type="Gene3D" id="2.60.40.10">
    <property type="entry name" value="Immunoglobulins"/>
    <property type="match status" value="5"/>
</dbReference>
<dbReference type="Proteomes" id="UP000030762">
    <property type="component" value="Unassembled WGS sequence"/>
</dbReference>
<reference evidence="4 5" key="1">
    <citation type="submission" date="2012-04" db="EMBL/GenBank/DDBJ databases">
        <title>The Genome Sequence of Saprolegnia declina VS20.</title>
        <authorList>
            <consortium name="The Broad Institute Genome Sequencing Platform"/>
            <person name="Russ C."/>
            <person name="Nusbaum C."/>
            <person name="Tyler B."/>
            <person name="van West P."/>
            <person name="Dieguez-Uribeondo J."/>
            <person name="de Bruijn I."/>
            <person name="Tripathy S."/>
            <person name="Jiang R."/>
            <person name="Young S.K."/>
            <person name="Zeng Q."/>
            <person name="Gargeya S."/>
            <person name="Fitzgerald M."/>
            <person name="Haas B."/>
            <person name="Abouelleil A."/>
            <person name="Alvarado L."/>
            <person name="Arachchi H.M."/>
            <person name="Berlin A."/>
            <person name="Chapman S.B."/>
            <person name="Goldberg J."/>
            <person name="Griggs A."/>
            <person name="Gujja S."/>
            <person name="Hansen M."/>
            <person name="Howarth C."/>
            <person name="Imamovic A."/>
            <person name="Larimer J."/>
            <person name="McCowen C."/>
            <person name="Montmayeur A."/>
            <person name="Murphy C."/>
            <person name="Neiman D."/>
            <person name="Pearson M."/>
            <person name="Priest M."/>
            <person name="Roberts A."/>
            <person name="Saif S."/>
            <person name="Shea T."/>
            <person name="Sisk P."/>
            <person name="Sykes S."/>
            <person name="Wortman J."/>
            <person name="Nusbaum C."/>
            <person name="Birren B."/>
        </authorList>
    </citation>
    <scope>NUCLEOTIDE SEQUENCE [LARGE SCALE GENOMIC DNA]</scope>
    <source>
        <strain evidence="4 5">VS20</strain>
    </source>
</reference>
<dbReference type="AlphaFoldDB" id="T0PT95"/>
<dbReference type="InterPro" id="IPR003961">
    <property type="entry name" value="FN3_dom"/>
</dbReference>
<dbReference type="InParanoid" id="T0PT95"/>
<accession>T0PT95</accession>
<dbReference type="GeneID" id="19957393"/>
<dbReference type="VEuPathDB" id="FungiDB:SDRG_16666"/>
<dbReference type="Pfam" id="PF00041">
    <property type="entry name" value="fn3"/>
    <property type="match status" value="3"/>
</dbReference>
<feature type="domain" description="Fibronectin type-III" evidence="3">
    <location>
        <begin position="514"/>
        <end position="624"/>
    </location>
</feature>
<dbReference type="PROSITE" id="PS50297">
    <property type="entry name" value="ANK_REP_REGION"/>
    <property type="match status" value="1"/>
</dbReference>
<dbReference type="RefSeq" id="XP_008621105.1">
    <property type="nucleotide sequence ID" value="XM_008622883.1"/>
</dbReference>
<evidence type="ECO:0000256" key="2">
    <source>
        <dbReference type="PROSITE-ProRule" id="PRU00023"/>
    </source>
</evidence>
<evidence type="ECO:0000313" key="5">
    <source>
        <dbReference type="Proteomes" id="UP000030762"/>
    </source>
</evidence>
<dbReference type="SMART" id="SM00248">
    <property type="entry name" value="ANK"/>
    <property type="match status" value="2"/>
</dbReference>
<keyword evidence="2" id="KW-0040">ANK repeat</keyword>
<dbReference type="InterPro" id="IPR002110">
    <property type="entry name" value="Ankyrin_rpt"/>
</dbReference>
<proteinExistence type="predicted"/>
<gene>
    <name evidence="4" type="ORF">SDRG_16666</name>
</gene>
<dbReference type="CDD" id="cd00063">
    <property type="entry name" value="FN3"/>
    <property type="match status" value="5"/>
</dbReference>
<protein>
    <recommendedName>
        <fullName evidence="3">Fibronectin type-III domain-containing protein</fullName>
    </recommendedName>
</protein>
<dbReference type="STRING" id="1156394.T0PT95"/>
<feature type="repeat" description="ANK" evidence="2">
    <location>
        <begin position="100"/>
        <end position="132"/>
    </location>
</feature>
<dbReference type="PANTHER" id="PTHR13817:SF73">
    <property type="entry name" value="FIBRONECTIN TYPE-III DOMAIN-CONTAINING PROTEIN"/>
    <property type="match status" value="1"/>
</dbReference>
<dbReference type="PROSITE" id="PS50853">
    <property type="entry name" value="FN3"/>
    <property type="match status" value="4"/>
</dbReference>
<feature type="domain" description="Fibronectin type-III" evidence="3">
    <location>
        <begin position="191"/>
        <end position="288"/>
    </location>
</feature>
<dbReference type="OrthoDB" id="504170at2759"/>
<keyword evidence="1" id="KW-0677">Repeat</keyword>
<dbReference type="EMBL" id="JH767276">
    <property type="protein sequence ID" value="EQC25446.1"/>
    <property type="molecule type" value="Genomic_DNA"/>
</dbReference>
<dbReference type="eggNOG" id="ENOG502QS6D">
    <property type="taxonomic scope" value="Eukaryota"/>
</dbReference>
<dbReference type="Pfam" id="PF12796">
    <property type="entry name" value="Ank_2"/>
    <property type="match status" value="1"/>
</dbReference>
<evidence type="ECO:0000313" key="4">
    <source>
        <dbReference type="EMBL" id="EQC25446.1"/>
    </source>
</evidence>
<dbReference type="InterPro" id="IPR036116">
    <property type="entry name" value="FN3_sf"/>
</dbReference>
<dbReference type="SUPFAM" id="SSF48403">
    <property type="entry name" value="Ankyrin repeat"/>
    <property type="match status" value="1"/>
</dbReference>
<feature type="domain" description="Fibronectin type-III" evidence="3">
    <location>
        <begin position="626"/>
        <end position="737"/>
    </location>
</feature>
<sequence>MDTNSKSATHMLRQIVLDEKAARQPRKVMQRRKQNKALTPLEKTKRLPLTLEGIHKRMHDPISLQWLVDDFIESAGEGLESRVDLFVRAGIPIDRTHTVLGYTAMHAAANQPDGRIMARLIRAGADVNALATTQSTPLHTAVMFGNQACVEQLLRHDAAKIPGQDRMLPYDVAQEFPSEAIQTMLQGVPYPPARLACVLSEPSNLHLSWEPGVASTRRSATAPAPILQYRVQWKLETAVEPSTIVCSKANLVVRNLVPATLYVITVQAGNAAGWSRDSSNLFATTAPSVPTAPKAPRVTSVADKFIKMLLPVPEPNGLEIQRLVVLVQRTGSINLSTTDAFMSLMDVKAVDGAWTQLWVGDPAKLALKRDGFREFVASGLTPGCVYFFRLKAANALGWSDAGDVSDGICTNDAPKMVERSSTSLTLIWPKPYSPYDIDMYELSYRFVGAQDWLLVPSTVHDQRYCVQGLVPATAFQFQVRPHYAFVPLGEPSWETLTNCAISPVFYTEGAAPEGPVDVRMLARSQTTMDVAWSAPRCNGFVVLTYELQRQAMRERVASNLLSGAETDPTAPWITVSNSIPVEFSSVHVPGLAVGTPYSFRIRARNALGWGEYGAPSLAFWTHAFLPPTPPVAVAKTSYSLTLTWMDQADVNSRHDMKEHFEVHMCPLPTYSPLDQLGTSAATKGTWTIVDDRLPSRTCVVPNLSALSWYCFRVRAWVRHRGWTEFSLESPPIQTLRRM</sequence>
<evidence type="ECO:0000259" key="3">
    <source>
        <dbReference type="PROSITE" id="PS50853"/>
    </source>
</evidence>